<keyword evidence="2" id="KW-1185">Reference proteome</keyword>
<sequence>EKHTASKPWSISKKVVIYDVPSFRPEIIAKVLIIYTTLDVLNVVNHRGSA</sequence>
<name>A0A8R7QTB2_TRIUA</name>
<dbReference type="AlphaFoldDB" id="A0A8R7QTB2"/>
<organism evidence="1 2">
    <name type="scientific">Triticum urartu</name>
    <name type="common">Red wild einkorn</name>
    <name type="synonym">Crithodium urartu</name>
    <dbReference type="NCBI Taxonomy" id="4572"/>
    <lineage>
        <taxon>Eukaryota</taxon>
        <taxon>Viridiplantae</taxon>
        <taxon>Streptophyta</taxon>
        <taxon>Embryophyta</taxon>
        <taxon>Tracheophyta</taxon>
        <taxon>Spermatophyta</taxon>
        <taxon>Magnoliopsida</taxon>
        <taxon>Liliopsida</taxon>
        <taxon>Poales</taxon>
        <taxon>Poaceae</taxon>
        <taxon>BOP clade</taxon>
        <taxon>Pooideae</taxon>
        <taxon>Triticodae</taxon>
        <taxon>Triticeae</taxon>
        <taxon>Triticinae</taxon>
        <taxon>Triticum</taxon>
    </lineage>
</organism>
<protein>
    <submittedName>
        <fullName evidence="1">Uncharacterized protein</fullName>
    </submittedName>
</protein>
<dbReference type="Gramene" id="TuG1812G0600003448.01.T01">
    <property type="protein sequence ID" value="TuG1812G0600003448.01.T01"/>
    <property type="gene ID" value="TuG1812G0600003448.01"/>
</dbReference>
<reference evidence="1" key="3">
    <citation type="submission" date="2022-06" db="UniProtKB">
        <authorList>
            <consortium name="EnsemblPlants"/>
        </authorList>
    </citation>
    <scope>IDENTIFICATION</scope>
</reference>
<dbReference type="Proteomes" id="UP000015106">
    <property type="component" value="Chromosome 6"/>
</dbReference>
<accession>A0A8R7QTB2</accession>
<reference evidence="1" key="2">
    <citation type="submission" date="2018-03" db="EMBL/GenBank/DDBJ databases">
        <title>The Triticum urartu genome reveals the dynamic nature of wheat genome evolution.</title>
        <authorList>
            <person name="Ling H."/>
            <person name="Ma B."/>
            <person name="Shi X."/>
            <person name="Liu H."/>
            <person name="Dong L."/>
            <person name="Sun H."/>
            <person name="Cao Y."/>
            <person name="Gao Q."/>
            <person name="Zheng S."/>
            <person name="Li Y."/>
            <person name="Yu Y."/>
            <person name="Du H."/>
            <person name="Qi M."/>
            <person name="Li Y."/>
            <person name="Yu H."/>
            <person name="Cui Y."/>
            <person name="Wang N."/>
            <person name="Chen C."/>
            <person name="Wu H."/>
            <person name="Zhao Y."/>
            <person name="Zhang J."/>
            <person name="Li Y."/>
            <person name="Zhou W."/>
            <person name="Zhang B."/>
            <person name="Hu W."/>
            <person name="Eijk M."/>
            <person name="Tang J."/>
            <person name="Witsenboer H."/>
            <person name="Zhao S."/>
            <person name="Li Z."/>
            <person name="Zhang A."/>
            <person name="Wang D."/>
            <person name="Liang C."/>
        </authorList>
    </citation>
    <scope>NUCLEOTIDE SEQUENCE [LARGE SCALE GENOMIC DNA]</scope>
    <source>
        <strain evidence="1">cv. G1812</strain>
    </source>
</reference>
<reference evidence="2" key="1">
    <citation type="journal article" date="2013" name="Nature">
        <title>Draft genome of the wheat A-genome progenitor Triticum urartu.</title>
        <authorList>
            <person name="Ling H.Q."/>
            <person name="Zhao S."/>
            <person name="Liu D."/>
            <person name="Wang J."/>
            <person name="Sun H."/>
            <person name="Zhang C."/>
            <person name="Fan H."/>
            <person name="Li D."/>
            <person name="Dong L."/>
            <person name="Tao Y."/>
            <person name="Gao C."/>
            <person name="Wu H."/>
            <person name="Li Y."/>
            <person name="Cui Y."/>
            <person name="Guo X."/>
            <person name="Zheng S."/>
            <person name="Wang B."/>
            <person name="Yu K."/>
            <person name="Liang Q."/>
            <person name="Yang W."/>
            <person name="Lou X."/>
            <person name="Chen J."/>
            <person name="Feng M."/>
            <person name="Jian J."/>
            <person name="Zhang X."/>
            <person name="Luo G."/>
            <person name="Jiang Y."/>
            <person name="Liu J."/>
            <person name="Wang Z."/>
            <person name="Sha Y."/>
            <person name="Zhang B."/>
            <person name="Wu H."/>
            <person name="Tang D."/>
            <person name="Shen Q."/>
            <person name="Xue P."/>
            <person name="Zou S."/>
            <person name="Wang X."/>
            <person name="Liu X."/>
            <person name="Wang F."/>
            <person name="Yang Y."/>
            <person name="An X."/>
            <person name="Dong Z."/>
            <person name="Zhang K."/>
            <person name="Zhang X."/>
            <person name="Luo M.C."/>
            <person name="Dvorak J."/>
            <person name="Tong Y."/>
            <person name="Wang J."/>
            <person name="Yang H."/>
            <person name="Li Z."/>
            <person name="Wang D."/>
            <person name="Zhang A."/>
            <person name="Wang J."/>
        </authorList>
    </citation>
    <scope>NUCLEOTIDE SEQUENCE</scope>
    <source>
        <strain evidence="2">cv. G1812</strain>
    </source>
</reference>
<dbReference type="EnsemblPlants" id="TuG1812G0600003448.01.T01">
    <property type="protein sequence ID" value="TuG1812G0600003448.01.T01"/>
    <property type="gene ID" value="TuG1812G0600003448.01"/>
</dbReference>
<evidence type="ECO:0000313" key="2">
    <source>
        <dbReference type="Proteomes" id="UP000015106"/>
    </source>
</evidence>
<evidence type="ECO:0000313" key="1">
    <source>
        <dbReference type="EnsemblPlants" id="TuG1812G0600003448.01.T01"/>
    </source>
</evidence>
<proteinExistence type="predicted"/>